<evidence type="ECO:0000313" key="2">
    <source>
        <dbReference type="EMBL" id="GAA0138546.1"/>
    </source>
</evidence>
<gene>
    <name evidence="2" type="ORF">LIER_00271</name>
</gene>
<dbReference type="InterPro" id="IPR051824">
    <property type="entry name" value="LRR_Rcpt-Like_S/T_Kinase"/>
</dbReference>
<organism evidence="2 3">
    <name type="scientific">Lithospermum erythrorhizon</name>
    <name type="common">Purple gromwell</name>
    <name type="synonym">Lithospermum officinale var. erythrorhizon</name>
    <dbReference type="NCBI Taxonomy" id="34254"/>
    <lineage>
        <taxon>Eukaryota</taxon>
        <taxon>Viridiplantae</taxon>
        <taxon>Streptophyta</taxon>
        <taxon>Embryophyta</taxon>
        <taxon>Tracheophyta</taxon>
        <taxon>Spermatophyta</taxon>
        <taxon>Magnoliopsida</taxon>
        <taxon>eudicotyledons</taxon>
        <taxon>Gunneridae</taxon>
        <taxon>Pentapetalae</taxon>
        <taxon>asterids</taxon>
        <taxon>lamiids</taxon>
        <taxon>Boraginales</taxon>
        <taxon>Boraginaceae</taxon>
        <taxon>Boraginoideae</taxon>
        <taxon>Lithospermeae</taxon>
        <taxon>Lithospermum</taxon>
    </lineage>
</organism>
<evidence type="ECO:0000313" key="3">
    <source>
        <dbReference type="Proteomes" id="UP001454036"/>
    </source>
</evidence>
<dbReference type="InterPro" id="IPR032675">
    <property type="entry name" value="LRR_dom_sf"/>
</dbReference>
<comment type="caution">
    <text evidence="2">The sequence shown here is derived from an EMBL/GenBank/DDBJ whole genome shotgun (WGS) entry which is preliminary data.</text>
</comment>
<proteinExistence type="predicted"/>
<dbReference type="GO" id="GO:0005886">
    <property type="term" value="C:plasma membrane"/>
    <property type="evidence" value="ECO:0007669"/>
    <property type="project" value="TreeGrafter"/>
</dbReference>
<reference evidence="2 3" key="1">
    <citation type="submission" date="2024-01" db="EMBL/GenBank/DDBJ databases">
        <title>The complete chloroplast genome sequence of Lithospermum erythrorhizon: insights into the phylogenetic relationship among Boraginaceae species and the maternal lineages of purple gromwells.</title>
        <authorList>
            <person name="Okada T."/>
            <person name="Watanabe K."/>
        </authorList>
    </citation>
    <scope>NUCLEOTIDE SEQUENCE [LARGE SCALE GENOMIC DNA]</scope>
</reference>
<evidence type="ECO:0000256" key="1">
    <source>
        <dbReference type="ARBA" id="ARBA00004479"/>
    </source>
</evidence>
<dbReference type="EMBL" id="BAABME010000019">
    <property type="protein sequence ID" value="GAA0138546.1"/>
    <property type="molecule type" value="Genomic_DNA"/>
</dbReference>
<dbReference type="PANTHER" id="PTHR48006">
    <property type="entry name" value="LEUCINE-RICH REPEAT-CONTAINING PROTEIN DDB_G0281931-RELATED"/>
    <property type="match status" value="1"/>
</dbReference>
<comment type="subcellular location">
    <subcellularLocation>
        <location evidence="1">Membrane</location>
        <topology evidence="1">Single-pass type I membrane protein</topology>
    </subcellularLocation>
</comment>
<name>A0AAV3NJ79_LITER</name>
<sequence>MLKKFIYLAAILNSIFEQWGKSATPNWNISGELCSGVAVDTTEIQTLNPGIKCDCSYENRTLCHITGLMDVVGTIPDELWNLTFLNELVLRNNNISGSIPE</sequence>
<dbReference type="PANTHER" id="PTHR48006:SF62">
    <property type="entry name" value="LEUCINE-RICH REPEAT TRANSMEMBRANE PROTEIN KINASE"/>
    <property type="match status" value="1"/>
</dbReference>
<dbReference type="AlphaFoldDB" id="A0AAV3NJ79"/>
<evidence type="ECO:0008006" key="4">
    <source>
        <dbReference type="Google" id="ProtNLM"/>
    </source>
</evidence>
<keyword evidence="3" id="KW-1185">Reference proteome</keyword>
<dbReference type="SUPFAM" id="SSF52058">
    <property type="entry name" value="L domain-like"/>
    <property type="match status" value="1"/>
</dbReference>
<dbReference type="Proteomes" id="UP001454036">
    <property type="component" value="Unassembled WGS sequence"/>
</dbReference>
<dbReference type="Gene3D" id="3.80.10.10">
    <property type="entry name" value="Ribonuclease Inhibitor"/>
    <property type="match status" value="1"/>
</dbReference>
<accession>A0AAV3NJ79</accession>
<protein>
    <recommendedName>
        <fullName evidence="4">LRR receptor-like serine/threonine-protein kinase</fullName>
    </recommendedName>
</protein>